<proteinExistence type="predicted"/>
<accession>A0A9D1Q8K9</accession>
<reference evidence="2" key="1">
    <citation type="journal article" date="2021" name="PeerJ">
        <title>Extensive microbial diversity within the chicken gut microbiome revealed by metagenomics and culture.</title>
        <authorList>
            <person name="Gilroy R."/>
            <person name="Ravi A."/>
            <person name="Getino M."/>
            <person name="Pursley I."/>
            <person name="Horton D.L."/>
            <person name="Alikhan N.F."/>
            <person name="Baker D."/>
            <person name="Gharbi K."/>
            <person name="Hall N."/>
            <person name="Watson M."/>
            <person name="Adriaenssens E.M."/>
            <person name="Foster-Nyarko E."/>
            <person name="Jarju S."/>
            <person name="Secka A."/>
            <person name="Antonio M."/>
            <person name="Oren A."/>
            <person name="Chaudhuri R.R."/>
            <person name="La Ragione R."/>
            <person name="Hildebrand F."/>
            <person name="Pallen M.J."/>
        </authorList>
    </citation>
    <scope>NUCLEOTIDE SEQUENCE</scope>
    <source>
        <strain evidence="2">CHK160-9182</strain>
    </source>
</reference>
<dbReference type="Gene3D" id="3.90.550.10">
    <property type="entry name" value="Spore Coat Polysaccharide Biosynthesis Protein SpsA, Chain A"/>
    <property type="match status" value="1"/>
</dbReference>
<reference evidence="2" key="2">
    <citation type="submission" date="2021-04" db="EMBL/GenBank/DDBJ databases">
        <authorList>
            <person name="Gilroy R."/>
        </authorList>
    </citation>
    <scope>NUCLEOTIDE SEQUENCE</scope>
    <source>
        <strain evidence="2">CHK160-9182</strain>
    </source>
</reference>
<dbReference type="CDD" id="cd00761">
    <property type="entry name" value="Glyco_tranf_GTA_type"/>
    <property type="match status" value="1"/>
</dbReference>
<comment type="caution">
    <text evidence="2">The sequence shown here is derived from an EMBL/GenBank/DDBJ whole genome shotgun (WGS) entry which is preliminary data.</text>
</comment>
<dbReference type="GO" id="GO:0016758">
    <property type="term" value="F:hexosyltransferase activity"/>
    <property type="evidence" value="ECO:0007669"/>
    <property type="project" value="UniProtKB-ARBA"/>
</dbReference>
<protein>
    <submittedName>
        <fullName evidence="2">Glycosyltransferase</fullName>
    </submittedName>
</protein>
<dbReference type="InterPro" id="IPR001173">
    <property type="entry name" value="Glyco_trans_2-like"/>
</dbReference>
<dbReference type="EMBL" id="DXHP01000207">
    <property type="protein sequence ID" value="HIW07560.1"/>
    <property type="molecule type" value="Genomic_DNA"/>
</dbReference>
<dbReference type="PANTHER" id="PTHR22916:SF3">
    <property type="entry name" value="UDP-GLCNAC:BETAGAL BETA-1,3-N-ACETYLGLUCOSAMINYLTRANSFERASE-LIKE PROTEIN 1"/>
    <property type="match status" value="1"/>
</dbReference>
<dbReference type="PANTHER" id="PTHR22916">
    <property type="entry name" value="GLYCOSYLTRANSFERASE"/>
    <property type="match status" value="1"/>
</dbReference>
<evidence type="ECO:0000313" key="2">
    <source>
        <dbReference type="EMBL" id="HIW07560.1"/>
    </source>
</evidence>
<evidence type="ECO:0000313" key="3">
    <source>
        <dbReference type="Proteomes" id="UP000823934"/>
    </source>
</evidence>
<name>A0A9D1Q8K9_9GAMM</name>
<dbReference type="SUPFAM" id="SSF53448">
    <property type="entry name" value="Nucleotide-diphospho-sugar transferases"/>
    <property type="match status" value="1"/>
</dbReference>
<gene>
    <name evidence="2" type="ORF">H9889_09600</name>
</gene>
<organism evidence="2 3">
    <name type="scientific">Candidatus Ignatzschineria merdigallinarum</name>
    <dbReference type="NCBI Taxonomy" id="2838621"/>
    <lineage>
        <taxon>Bacteria</taxon>
        <taxon>Pseudomonadati</taxon>
        <taxon>Pseudomonadota</taxon>
        <taxon>Gammaproteobacteria</taxon>
        <taxon>Cardiobacteriales</taxon>
        <taxon>Ignatzschineriaceae</taxon>
        <taxon>Ignatzschineria</taxon>
    </lineage>
</organism>
<evidence type="ECO:0000259" key="1">
    <source>
        <dbReference type="Pfam" id="PF00535"/>
    </source>
</evidence>
<dbReference type="Pfam" id="PF00535">
    <property type="entry name" value="Glycos_transf_2"/>
    <property type="match status" value="1"/>
</dbReference>
<feature type="domain" description="Glycosyltransferase 2-like" evidence="1">
    <location>
        <begin position="5"/>
        <end position="166"/>
    </location>
</feature>
<sequence>MPEVTIVMPAYNVEEYIAKSIDSILLQEFKNWELIIVNDGSTDNTGEIIQKYADLYSRIKVITQLNQGVSVARNVGLNCAKGVFVSFLDADDFLTPDYIEKMIKPLRDNIADITFCKYREVDGLKVVNETSSNICGMPNGSFIQHVEQRVSGAKHNMAFMYRLSLLNDFNIRFFPRCRFGEDAEFVLKATSLGEVQYVPEYLYQYVCRQESVSRVQLLPDIIFDEISAYHRLQDFLLTNTKIKLYSEYVAYVQRILESSKNRLRKSLWGLLVEKRWNEVMIALRNYEERYGEKFNVETKGFKRITVGLQMMIITSQNKKLWQKLFK</sequence>
<dbReference type="InterPro" id="IPR029044">
    <property type="entry name" value="Nucleotide-diphossugar_trans"/>
</dbReference>
<dbReference type="Proteomes" id="UP000823934">
    <property type="component" value="Unassembled WGS sequence"/>
</dbReference>
<dbReference type="AlphaFoldDB" id="A0A9D1Q8K9"/>